<proteinExistence type="predicted"/>
<feature type="compositionally biased region" description="Basic and acidic residues" evidence="1">
    <location>
        <begin position="19"/>
        <end position="37"/>
    </location>
</feature>
<organism evidence="2 3">
    <name type="scientific">Fusarium piperis</name>
    <dbReference type="NCBI Taxonomy" id="1435070"/>
    <lineage>
        <taxon>Eukaryota</taxon>
        <taxon>Fungi</taxon>
        <taxon>Dikarya</taxon>
        <taxon>Ascomycota</taxon>
        <taxon>Pezizomycotina</taxon>
        <taxon>Sordariomycetes</taxon>
        <taxon>Hypocreomycetidae</taxon>
        <taxon>Hypocreales</taxon>
        <taxon>Nectriaceae</taxon>
        <taxon>Fusarium</taxon>
        <taxon>Fusarium solani species complex</taxon>
    </lineage>
</organism>
<sequence>MTKSSIDAVHGSIPSTNGKHSDHEDGLHQHLHQDKAEATSSLHLQDLMEPVNARLQNPLHVAQPAPDAVSLHPSTGATPSATVPMDTISAKDLVGIGGQFSAERPAEKG</sequence>
<dbReference type="AlphaFoldDB" id="A0A9W9BNT9"/>
<name>A0A9W9BNT9_9HYPO</name>
<gene>
    <name evidence="2" type="ORF">N0V84_006986</name>
</gene>
<dbReference type="OrthoDB" id="5091576at2759"/>
<accession>A0A9W9BNT9</accession>
<dbReference type="Proteomes" id="UP001140502">
    <property type="component" value="Unassembled WGS sequence"/>
</dbReference>
<evidence type="ECO:0000313" key="3">
    <source>
        <dbReference type="Proteomes" id="UP001140502"/>
    </source>
</evidence>
<feature type="region of interest" description="Disordered" evidence="1">
    <location>
        <begin position="1"/>
        <end position="42"/>
    </location>
</feature>
<keyword evidence="3" id="KW-1185">Reference proteome</keyword>
<reference evidence="2" key="1">
    <citation type="submission" date="2022-10" db="EMBL/GenBank/DDBJ databases">
        <title>Tapping the CABI collections for fungal endophytes: first genome assemblies for Collariella, Neodidymelliopsis, Ascochyta clinopodiicola, Didymella pomorum, Didymosphaeria variabile, Neocosmospora piperis and Neocucurbitaria cava.</title>
        <authorList>
            <person name="Hill R."/>
        </authorList>
    </citation>
    <scope>NUCLEOTIDE SEQUENCE</scope>
    <source>
        <strain evidence="2">IMI 366586</strain>
    </source>
</reference>
<protein>
    <submittedName>
        <fullName evidence="2">Uncharacterized protein</fullName>
    </submittedName>
</protein>
<evidence type="ECO:0000313" key="2">
    <source>
        <dbReference type="EMBL" id="KAJ4318161.1"/>
    </source>
</evidence>
<comment type="caution">
    <text evidence="2">The sequence shown here is derived from an EMBL/GenBank/DDBJ whole genome shotgun (WGS) entry which is preliminary data.</text>
</comment>
<dbReference type="EMBL" id="JAPEUR010000146">
    <property type="protein sequence ID" value="KAJ4318161.1"/>
    <property type="molecule type" value="Genomic_DNA"/>
</dbReference>
<evidence type="ECO:0000256" key="1">
    <source>
        <dbReference type="SAM" id="MobiDB-lite"/>
    </source>
</evidence>